<feature type="transmembrane region" description="Helical" evidence="1">
    <location>
        <begin position="407"/>
        <end position="426"/>
    </location>
</feature>
<dbReference type="KEGG" id="tva:4775686"/>
<dbReference type="InParanoid" id="A2DPC9"/>
<organism evidence="2 3">
    <name type="scientific">Trichomonas vaginalis (strain ATCC PRA-98 / G3)</name>
    <dbReference type="NCBI Taxonomy" id="412133"/>
    <lineage>
        <taxon>Eukaryota</taxon>
        <taxon>Metamonada</taxon>
        <taxon>Parabasalia</taxon>
        <taxon>Trichomonadida</taxon>
        <taxon>Trichomonadidae</taxon>
        <taxon>Trichomonas</taxon>
    </lineage>
</organism>
<proteinExistence type="predicted"/>
<dbReference type="VEuPathDB" id="TrichDB:TVAG_169850"/>
<reference evidence="2" key="2">
    <citation type="journal article" date="2007" name="Science">
        <title>Draft genome sequence of the sexually transmitted pathogen Trichomonas vaginalis.</title>
        <authorList>
            <person name="Carlton J.M."/>
            <person name="Hirt R.P."/>
            <person name="Silva J.C."/>
            <person name="Delcher A.L."/>
            <person name="Schatz M."/>
            <person name="Zhao Q."/>
            <person name="Wortman J.R."/>
            <person name="Bidwell S.L."/>
            <person name="Alsmark U.C.M."/>
            <person name="Besteiro S."/>
            <person name="Sicheritz-Ponten T."/>
            <person name="Noel C.J."/>
            <person name="Dacks J.B."/>
            <person name="Foster P.G."/>
            <person name="Simillion C."/>
            <person name="Van de Peer Y."/>
            <person name="Miranda-Saavedra D."/>
            <person name="Barton G.J."/>
            <person name="Westrop G.D."/>
            <person name="Mueller S."/>
            <person name="Dessi D."/>
            <person name="Fiori P.L."/>
            <person name="Ren Q."/>
            <person name="Paulsen I."/>
            <person name="Zhang H."/>
            <person name="Bastida-Corcuera F.D."/>
            <person name="Simoes-Barbosa A."/>
            <person name="Brown M.T."/>
            <person name="Hayes R.D."/>
            <person name="Mukherjee M."/>
            <person name="Okumura C.Y."/>
            <person name="Schneider R."/>
            <person name="Smith A.J."/>
            <person name="Vanacova S."/>
            <person name="Villalvazo M."/>
            <person name="Haas B.J."/>
            <person name="Pertea M."/>
            <person name="Feldblyum T.V."/>
            <person name="Utterback T.R."/>
            <person name="Shu C.L."/>
            <person name="Osoegawa K."/>
            <person name="de Jong P.J."/>
            <person name="Hrdy I."/>
            <person name="Horvathova L."/>
            <person name="Zubacova Z."/>
            <person name="Dolezal P."/>
            <person name="Malik S.B."/>
            <person name="Logsdon J.M. Jr."/>
            <person name="Henze K."/>
            <person name="Gupta A."/>
            <person name="Wang C.C."/>
            <person name="Dunne R.L."/>
            <person name="Upcroft J.A."/>
            <person name="Upcroft P."/>
            <person name="White O."/>
            <person name="Salzberg S.L."/>
            <person name="Tang P."/>
            <person name="Chiu C.-H."/>
            <person name="Lee Y.-S."/>
            <person name="Embley T.M."/>
            <person name="Coombs G.H."/>
            <person name="Mottram J.C."/>
            <person name="Tachezy J."/>
            <person name="Fraser-Liggett C.M."/>
            <person name="Johnson P.J."/>
        </authorList>
    </citation>
    <scope>NUCLEOTIDE SEQUENCE [LARGE SCALE GENOMIC DNA]</scope>
    <source>
        <strain evidence="2">G3</strain>
    </source>
</reference>
<evidence type="ECO:0000313" key="3">
    <source>
        <dbReference type="Proteomes" id="UP000001542"/>
    </source>
</evidence>
<feature type="transmembrane region" description="Helical" evidence="1">
    <location>
        <begin position="61"/>
        <end position="79"/>
    </location>
</feature>
<evidence type="ECO:0008006" key="4">
    <source>
        <dbReference type="Google" id="ProtNLM"/>
    </source>
</evidence>
<name>A2DPC9_TRIV3</name>
<dbReference type="RefSeq" id="XP_001329808.1">
    <property type="nucleotide sequence ID" value="XM_001329773.1"/>
</dbReference>
<evidence type="ECO:0000313" key="2">
    <source>
        <dbReference type="EMBL" id="EAY17673.1"/>
    </source>
</evidence>
<protein>
    <recommendedName>
        <fullName evidence="4">Cache domain-containing protein</fullName>
    </recommendedName>
</protein>
<keyword evidence="3" id="KW-1185">Reference proteome</keyword>
<keyword evidence="1" id="KW-1133">Transmembrane helix</keyword>
<keyword evidence="1" id="KW-0812">Transmembrane</keyword>
<keyword evidence="1" id="KW-0472">Membrane</keyword>
<reference evidence="2" key="1">
    <citation type="submission" date="2006-10" db="EMBL/GenBank/DDBJ databases">
        <authorList>
            <person name="Amadeo P."/>
            <person name="Zhao Q."/>
            <person name="Wortman J."/>
            <person name="Fraser-Liggett C."/>
            <person name="Carlton J."/>
        </authorList>
    </citation>
    <scope>NUCLEOTIDE SEQUENCE</scope>
    <source>
        <strain evidence="2">G3</strain>
    </source>
</reference>
<gene>
    <name evidence="2" type="ORF">TVAG_169850</name>
</gene>
<dbReference type="Gene3D" id="3.30.450.20">
    <property type="entry name" value="PAS domain"/>
    <property type="match status" value="1"/>
</dbReference>
<sequence length="792" mass="90850">MDCGEEYILFPTPLDKRTEENGKGPPEDLAINKISMNFEAKKKSAKINSFMVNSKYTARKTIFVLVFGILVITIMNFAINNFGRVSKDIIDSRTIEFLGTMGAQASIHVTFMLKKAVFFSNLLSQILSAPSILEMTKDNAGNVVKMLDSARASSDDNIFWWDLALEDGNYFSLSSDQRENMKTVSYGEMSTKTSDSFNYVWLINMTSEIPPRGYPDSNYSSVENDWTTFNQPWYQYVKQNNKSSWISPYIDFWGDIPLILISYAVPIYDGPNFTGTTSHTITLQKLKSELVNLSPSANSRLALLDQSDNLVVSTSADLGLGISNNTLFANGLSSINDPVWRCVYNYNISTQSHEGEYLCNVNGRKLTYRMNKINLLMNKEIQWSIIGAICQNDFTDEMNNSVRRFTVSFNILIEFVFVIIGVFLMVRNTAVIHFQNSNLQTENPKSDILDDLEEIISNITDPNINNEIINIYQDLISTDNTLKYDYHRMLANIKDTYVRYEVIEKFTPEFITDVPILSFRRRDAAEKLIFPGRFLVDYVVPRQHVKENMHGTIIQMFVTINNDALFDSQKLQQVLSNVMEQLPSSSIVLMADSFNLLLFLITNGIPPILNNHDKVFCMMFLTFVFHVSMARKKKFGNIEEKYSLFECEEVYSFVEMLLDNFNAIKLDSVGYDFKRWKKITNQIISFLPALFLEEQLTLPKKFLFNIKNRSGTLTVNEENLFCSILIIISQYSYFLIDNETSNNLISLIRNPFLFPIEDHMTHERLIVKSILKPCFEAIHTVILPSVTEPILP</sequence>
<dbReference type="AlphaFoldDB" id="A2DPC9"/>
<evidence type="ECO:0000256" key="1">
    <source>
        <dbReference type="SAM" id="Phobius"/>
    </source>
</evidence>
<dbReference type="Proteomes" id="UP000001542">
    <property type="component" value="Unassembled WGS sequence"/>
</dbReference>
<dbReference type="VEuPathDB" id="TrichDB:TVAGG3_0681100"/>
<dbReference type="EMBL" id="DS113227">
    <property type="protein sequence ID" value="EAY17673.1"/>
    <property type="molecule type" value="Genomic_DNA"/>
</dbReference>
<accession>A2DPC9</accession>